<evidence type="ECO:0000313" key="1">
    <source>
        <dbReference type="EMBL" id="ABL78700.1"/>
    </source>
</evidence>
<name>A1RZS0_THEPD</name>
<dbReference type="GeneID" id="4601596"/>
<reference evidence="2" key="1">
    <citation type="journal article" date="2008" name="J. Bacteriol.">
        <title>Genome sequence of Thermofilum pendens reveals an exceptional loss of biosynthetic pathways without genome reduction.</title>
        <authorList>
            <person name="Anderson I."/>
            <person name="Rodriguez J."/>
            <person name="Susanti D."/>
            <person name="Porat I."/>
            <person name="Reich C."/>
            <person name="Ulrich L.E."/>
            <person name="Elkins J.G."/>
            <person name="Mavromatis K."/>
            <person name="Lykidis A."/>
            <person name="Kim E."/>
            <person name="Thompson L.S."/>
            <person name="Nolan M."/>
            <person name="Land M."/>
            <person name="Copeland A."/>
            <person name="Lapidus A."/>
            <person name="Lucas S."/>
            <person name="Detter C."/>
            <person name="Zhulin I.B."/>
            <person name="Olsen G.J."/>
            <person name="Whitman W."/>
            <person name="Mukhopadhyay B."/>
            <person name="Bristow J."/>
            <person name="Kyrpides N."/>
        </authorList>
    </citation>
    <scope>NUCLEOTIDE SEQUENCE [LARGE SCALE GENOMIC DNA]</scope>
    <source>
        <strain evidence="2">DSM 2475 / Hrk 5</strain>
    </source>
</reference>
<accession>A1RZS0</accession>
<keyword evidence="2" id="KW-1185">Reference proteome</keyword>
<sequence>MKVVSVKVPDYVSEREVLLWVAEGLSRKYARRRVLKLLEEGVAGVDAEKALEEFEETRSETWRTLEEEYRRRGLL</sequence>
<dbReference type="KEGG" id="tpe:Tpen_1302"/>
<dbReference type="Proteomes" id="UP000000641">
    <property type="component" value="Chromosome"/>
</dbReference>
<proteinExistence type="predicted"/>
<dbReference type="OrthoDB" id="89838at2157"/>
<dbReference type="STRING" id="368408.Tpen_1302"/>
<protein>
    <submittedName>
        <fullName evidence="1">Uncharacterized protein</fullName>
    </submittedName>
</protein>
<organism evidence="1 2">
    <name type="scientific">Thermofilum pendens (strain DSM 2475 / Hrk 5)</name>
    <dbReference type="NCBI Taxonomy" id="368408"/>
    <lineage>
        <taxon>Archaea</taxon>
        <taxon>Thermoproteota</taxon>
        <taxon>Thermoprotei</taxon>
        <taxon>Thermofilales</taxon>
        <taxon>Thermofilaceae</taxon>
        <taxon>Thermofilum</taxon>
    </lineage>
</organism>
<dbReference type="EMBL" id="CP000505">
    <property type="protein sequence ID" value="ABL78700.1"/>
    <property type="molecule type" value="Genomic_DNA"/>
</dbReference>
<gene>
    <name evidence="1" type="ordered locus">Tpen_1302</name>
</gene>
<dbReference type="EnsemblBacteria" id="ABL78700">
    <property type="protein sequence ID" value="ABL78700"/>
    <property type="gene ID" value="Tpen_1302"/>
</dbReference>
<dbReference type="AlphaFoldDB" id="A1RZS0"/>
<dbReference type="RefSeq" id="WP_011752965.1">
    <property type="nucleotide sequence ID" value="NC_008698.1"/>
</dbReference>
<dbReference type="eggNOG" id="arCOG06086">
    <property type="taxonomic scope" value="Archaea"/>
</dbReference>
<dbReference type="HOGENOM" id="CLU_202940_0_0_2"/>
<evidence type="ECO:0000313" key="2">
    <source>
        <dbReference type="Proteomes" id="UP000000641"/>
    </source>
</evidence>